<comment type="caution">
    <text evidence="3">The sequence shown here is derived from an EMBL/GenBank/DDBJ whole genome shotgun (WGS) entry which is preliminary data.</text>
</comment>
<evidence type="ECO:0000256" key="1">
    <source>
        <dbReference type="PROSITE-ProRule" id="PRU00703"/>
    </source>
</evidence>
<evidence type="ECO:0000313" key="4">
    <source>
        <dbReference type="Proteomes" id="UP000441717"/>
    </source>
</evidence>
<name>A0A6N7IW35_9FIRM</name>
<dbReference type="RefSeq" id="WP_152948146.1">
    <property type="nucleotide sequence ID" value="NZ_WHYR01000061.1"/>
</dbReference>
<accession>A0A6N7IW35</accession>
<keyword evidence="4" id="KW-1185">Reference proteome</keyword>
<reference evidence="3 4" key="1">
    <citation type="submission" date="2019-10" db="EMBL/GenBank/DDBJ databases">
        <title>Comparative genomics of sulfur disproportionating microorganisms.</title>
        <authorList>
            <person name="Ward L.M."/>
            <person name="Bertran E."/>
            <person name="Johnston D."/>
        </authorList>
    </citation>
    <scope>NUCLEOTIDE SEQUENCE [LARGE SCALE GENOMIC DNA]</scope>
    <source>
        <strain evidence="3 4">DSM 14055</strain>
    </source>
</reference>
<protein>
    <submittedName>
        <fullName evidence="3">CBS domain-containing protein</fullName>
    </submittedName>
</protein>
<dbReference type="AlphaFoldDB" id="A0A6N7IW35"/>
<dbReference type="Pfam" id="PF00571">
    <property type="entry name" value="CBS"/>
    <property type="match status" value="1"/>
</dbReference>
<dbReference type="InterPro" id="IPR000644">
    <property type="entry name" value="CBS_dom"/>
</dbReference>
<dbReference type="InterPro" id="IPR046342">
    <property type="entry name" value="CBS_dom_sf"/>
</dbReference>
<dbReference type="Proteomes" id="UP000441717">
    <property type="component" value="Unassembled WGS sequence"/>
</dbReference>
<dbReference type="SUPFAM" id="SSF54631">
    <property type="entry name" value="CBS-domain pair"/>
    <property type="match status" value="1"/>
</dbReference>
<dbReference type="PROSITE" id="PS51371">
    <property type="entry name" value="CBS"/>
    <property type="match status" value="1"/>
</dbReference>
<gene>
    <name evidence="3" type="ORF">GFC01_15755</name>
</gene>
<organism evidence="3 4">
    <name type="scientific">Desulfofundulus thermobenzoicus</name>
    <dbReference type="NCBI Taxonomy" id="29376"/>
    <lineage>
        <taxon>Bacteria</taxon>
        <taxon>Bacillati</taxon>
        <taxon>Bacillota</taxon>
        <taxon>Clostridia</taxon>
        <taxon>Eubacteriales</taxon>
        <taxon>Peptococcaceae</taxon>
        <taxon>Desulfofundulus</taxon>
    </lineage>
</organism>
<evidence type="ECO:0000259" key="2">
    <source>
        <dbReference type="PROSITE" id="PS51371"/>
    </source>
</evidence>
<dbReference type="OrthoDB" id="1806071at2"/>
<evidence type="ECO:0000313" key="3">
    <source>
        <dbReference type="EMBL" id="MQL53687.1"/>
    </source>
</evidence>
<dbReference type="EMBL" id="WHYR01000061">
    <property type="protein sequence ID" value="MQL53687.1"/>
    <property type="molecule type" value="Genomic_DNA"/>
</dbReference>
<proteinExistence type="predicted"/>
<keyword evidence="1" id="KW-0129">CBS domain</keyword>
<sequence>MPALFQFAGGMLAMSNKREKIVKDLMVSLNACRTIAAGSSLTEAAGLLKRVVLQSRAGAVQPLVVLDGLVPVGLLKVSHLLDLARLPQPGSDSYVGWSVSTGLEEPPSFCGLFTHRIQEMSGKKVGEVMRPFPVTLQPGDSLSRAAYLMSHYGFEILPVIKNGRVVGLLRDKELFLEMGRILAGG</sequence>
<feature type="domain" description="CBS" evidence="2">
    <location>
        <begin position="129"/>
        <end position="184"/>
    </location>
</feature>
<dbReference type="Gene3D" id="3.10.580.10">
    <property type="entry name" value="CBS-domain"/>
    <property type="match status" value="1"/>
</dbReference>